<dbReference type="PANTHER" id="PTHR47331:SF5">
    <property type="entry name" value="RIBONUCLEASE H"/>
    <property type="match status" value="1"/>
</dbReference>
<dbReference type="EMBL" id="JAYMGO010000024">
    <property type="protein sequence ID" value="KAL1249118.1"/>
    <property type="molecule type" value="Genomic_DNA"/>
</dbReference>
<dbReference type="Proteomes" id="UP001558613">
    <property type="component" value="Unassembled WGS sequence"/>
</dbReference>
<comment type="caution">
    <text evidence="1">The sequence shown here is derived from an EMBL/GenBank/DDBJ whole genome shotgun (WGS) entry which is preliminary data.</text>
</comment>
<dbReference type="EMBL" id="JAYMGO010000024">
    <property type="protein sequence ID" value="KAL1249114.1"/>
    <property type="molecule type" value="Genomic_DNA"/>
</dbReference>
<organism evidence="1 3">
    <name type="scientific">Cirrhinus molitorella</name>
    <name type="common">mud carp</name>
    <dbReference type="NCBI Taxonomy" id="172907"/>
    <lineage>
        <taxon>Eukaryota</taxon>
        <taxon>Metazoa</taxon>
        <taxon>Chordata</taxon>
        <taxon>Craniata</taxon>
        <taxon>Vertebrata</taxon>
        <taxon>Euteleostomi</taxon>
        <taxon>Actinopterygii</taxon>
        <taxon>Neopterygii</taxon>
        <taxon>Teleostei</taxon>
        <taxon>Ostariophysi</taxon>
        <taxon>Cypriniformes</taxon>
        <taxon>Cyprinidae</taxon>
        <taxon>Labeoninae</taxon>
        <taxon>Labeonini</taxon>
        <taxon>Cirrhinus</taxon>
    </lineage>
</organism>
<dbReference type="PANTHER" id="PTHR47331">
    <property type="entry name" value="PHD-TYPE DOMAIN-CONTAINING PROTEIN"/>
    <property type="match status" value="1"/>
</dbReference>
<evidence type="ECO:0000313" key="1">
    <source>
        <dbReference type="EMBL" id="KAL1249114.1"/>
    </source>
</evidence>
<accession>A0ABR3LBQ5</accession>
<keyword evidence="3" id="KW-1185">Reference proteome</keyword>
<evidence type="ECO:0000313" key="3">
    <source>
        <dbReference type="Proteomes" id="UP001558613"/>
    </source>
</evidence>
<sequence length="112" mass="12262">MSKIVAIVTLVTFAKEGILLVLLGEGEEPYAIRTDLGWSIVGGSAPELNETPLSLCHRITIKELPIATPMDVINVLESDFKDTKASDNTVSQEDLIFLDKLKEGIKKNEQGH</sequence>
<evidence type="ECO:0000313" key="2">
    <source>
        <dbReference type="EMBL" id="KAL1249118.1"/>
    </source>
</evidence>
<name>A0ABR3LBQ5_9TELE</name>
<protein>
    <submittedName>
        <fullName evidence="1">Uncharacterized protein</fullName>
    </submittedName>
</protein>
<gene>
    <name evidence="1" type="ORF">QQF64_022432</name>
    <name evidence="2" type="ORF">QQF64_022436</name>
</gene>
<reference evidence="1 3" key="1">
    <citation type="submission" date="2023-09" db="EMBL/GenBank/DDBJ databases">
        <authorList>
            <person name="Wang M."/>
        </authorList>
    </citation>
    <scope>NUCLEOTIDE SEQUENCE [LARGE SCALE GENOMIC DNA]</scope>
    <source>
        <strain evidence="1">GT-2023</strain>
        <tissue evidence="1">Liver</tissue>
    </source>
</reference>
<proteinExistence type="predicted"/>